<organism evidence="2">
    <name type="scientific">Aphanomyces astaci</name>
    <name type="common">Crayfish plague agent</name>
    <dbReference type="NCBI Taxonomy" id="112090"/>
    <lineage>
        <taxon>Eukaryota</taxon>
        <taxon>Sar</taxon>
        <taxon>Stramenopiles</taxon>
        <taxon>Oomycota</taxon>
        <taxon>Saprolegniomycetes</taxon>
        <taxon>Saprolegniales</taxon>
        <taxon>Verrucalvaceae</taxon>
        <taxon>Aphanomyces</taxon>
    </lineage>
</organism>
<protein>
    <recommendedName>
        <fullName evidence="3">PX domain-containing protein</fullName>
    </recommendedName>
</protein>
<sequence length="308" mass="34088">MLPTPVPPTSSRTSEVGQCYFRVQLIGHEEGEDPNTHSKVVLYRTVVQYNGQAFERALRFSRFYAFYSNLTSGEKKAVRASFPRRYPFVAELDEDRLKLREKQLNAFFAALCQLAITPTMELSLLNLFKIKQRHLGPHIRGSILFVPNPRVDGTSSEVSMPPPVRRVFMNDGDSMQSSRSSFHSQCSIMSAETNASRPLNHRLSSSSAASPLPSTRSRDPSTNTSDIVQVSPPVKMSLFVSPVVVPPVASTTTTSSTTPPTSSTTTTTFEAQVRKHMDTIGQMLHDDDLHLLSPSNTNTKQTTTPALL</sequence>
<feature type="region of interest" description="Disordered" evidence="1">
    <location>
        <begin position="153"/>
        <end position="229"/>
    </location>
</feature>
<dbReference type="Gene3D" id="3.30.1520.10">
    <property type="entry name" value="Phox-like domain"/>
    <property type="match status" value="1"/>
</dbReference>
<dbReference type="GO" id="GO:0035091">
    <property type="term" value="F:phosphatidylinositol binding"/>
    <property type="evidence" value="ECO:0007669"/>
    <property type="project" value="InterPro"/>
</dbReference>
<proteinExistence type="predicted"/>
<feature type="compositionally biased region" description="Low complexity" evidence="1">
    <location>
        <begin position="174"/>
        <end position="187"/>
    </location>
</feature>
<dbReference type="VEuPathDB" id="FungiDB:H257_14869"/>
<dbReference type="InterPro" id="IPR036871">
    <property type="entry name" value="PX_dom_sf"/>
</dbReference>
<evidence type="ECO:0008006" key="3">
    <source>
        <dbReference type="Google" id="ProtNLM"/>
    </source>
</evidence>
<name>W4FS89_APHAT</name>
<feature type="compositionally biased region" description="Polar residues" evidence="1">
    <location>
        <begin position="188"/>
        <end position="197"/>
    </location>
</feature>
<dbReference type="GeneID" id="20816865"/>
<accession>W4FS89</accession>
<dbReference type="OrthoDB" id="71062at2759"/>
<dbReference type="AlphaFoldDB" id="W4FS89"/>
<dbReference type="SUPFAM" id="SSF64268">
    <property type="entry name" value="PX domain"/>
    <property type="match status" value="1"/>
</dbReference>
<reference evidence="2" key="1">
    <citation type="submission" date="2013-12" db="EMBL/GenBank/DDBJ databases">
        <title>The Genome Sequence of Aphanomyces astaci APO3.</title>
        <authorList>
            <consortium name="The Broad Institute Genomics Platform"/>
            <person name="Russ C."/>
            <person name="Tyler B."/>
            <person name="van West P."/>
            <person name="Dieguez-Uribeondo J."/>
            <person name="Young S.K."/>
            <person name="Zeng Q."/>
            <person name="Gargeya S."/>
            <person name="Fitzgerald M."/>
            <person name="Abouelleil A."/>
            <person name="Alvarado L."/>
            <person name="Chapman S.B."/>
            <person name="Gainer-Dewar J."/>
            <person name="Goldberg J."/>
            <person name="Griggs A."/>
            <person name="Gujja S."/>
            <person name="Hansen M."/>
            <person name="Howarth C."/>
            <person name="Imamovic A."/>
            <person name="Ireland A."/>
            <person name="Larimer J."/>
            <person name="McCowan C."/>
            <person name="Murphy C."/>
            <person name="Pearson M."/>
            <person name="Poon T.W."/>
            <person name="Priest M."/>
            <person name="Roberts A."/>
            <person name="Saif S."/>
            <person name="Shea T."/>
            <person name="Sykes S."/>
            <person name="Wortman J."/>
            <person name="Nusbaum C."/>
            <person name="Birren B."/>
        </authorList>
    </citation>
    <scope>NUCLEOTIDE SEQUENCE [LARGE SCALE GENOMIC DNA]</scope>
    <source>
        <strain evidence="2">APO3</strain>
    </source>
</reference>
<feature type="compositionally biased region" description="Low complexity" evidence="1">
    <location>
        <begin position="203"/>
        <end position="214"/>
    </location>
</feature>
<dbReference type="RefSeq" id="XP_009841076.1">
    <property type="nucleotide sequence ID" value="XM_009842774.1"/>
</dbReference>
<dbReference type="EMBL" id="KI913176">
    <property type="protein sequence ID" value="ETV69503.1"/>
    <property type="molecule type" value="Genomic_DNA"/>
</dbReference>
<evidence type="ECO:0000313" key="2">
    <source>
        <dbReference type="EMBL" id="ETV69503.1"/>
    </source>
</evidence>
<gene>
    <name evidence="2" type="ORF">H257_14869</name>
</gene>
<evidence type="ECO:0000256" key="1">
    <source>
        <dbReference type="SAM" id="MobiDB-lite"/>
    </source>
</evidence>
<feature type="region of interest" description="Disordered" evidence="1">
    <location>
        <begin position="249"/>
        <end position="268"/>
    </location>
</feature>